<evidence type="ECO:0000256" key="8">
    <source>
        <dbReference type="SAM" id="MobiDB-lite"/>
    </source>
</evidence>
<evidence type="ECO:0000256" key="1">
    <source>
        <dbReference type="ARBA" id="ARBA00000142"/>
    </source>
</evidence>
<feature type="binding site" evidence="7">
    <location>
        <position position="182"/>
    </location>
    <ligand>
        <name>substrate</name>
    </ligand>
</feature>
<dbReference type="SUPFAM" id="SSF53335">
    <property type="entry name" value="S-adenosyl-L-methionine-dependent methyltransferases"/>
    <property type="match status" value="1"/>
</dbReference>
<comment type="pathway">
    <text evidence="7">tRNA modification; N(7)-methylguanine-tRNA biosynthesis.</text>
</comment>
<feature type="binding site" evidence="7">
    <location>
        <position position="146"/>
    </location>
    <ligand>
        <name>S-adenosyl-L-methionine</name>
        <dbReference type="ChEBI" id="CHEBI:59789"/>
    </ligand>
</feature>
<feature type="binding site" evidence="7">
    <location>
        <position position="96"/>
    </location>
    <ligand>
        <name>S-adenosyl-L-methionine</name>
        <dbReference type="ChEBI" id="CHEBI:59789"/>
    </ligand>
</feature>
<dbReference type="HAMAP" id="MF_01057">
    <property type="entry name" value="tRNA_methyltr_TrmB"/>
    <property type="match status" value="1"/>
</dbReference>
<dbReference type="OrthoDB" id="9802090at2"/>
<dbReference type="STRING" id="525245.HMPREF0044_0964"/>
<comment type="function">
    <text evidence="2 7">Catalyzes the formation of N(7)-methylguanine at position 46 (m7G46) in tRNA.</text>
</comment>
<evidence type="ECO:0000313" key="10">
    <source>
        <dbReference type="Proteomes" id="UP000010301"/>
    </source>
</evidence>
<feature type="binding site" evidence="7">
    <location>
        <begin position="231"/>
        <end position="234"/>
    </location>
    <ligand>
        <name>substrate</name>
    </ligand>
</feature>
<dbReference type="EMBL" id="ACFG01000030">
    <property type="protein sequence ID" value="EEH63945.1"/>
    <property type="molecule type" value="Genomic_DNA"/>
</dbReference>
<evidence type="ECO:0000256" key="3">
    <source>
        <dbReference type="ARBA" id="ARBA00022603"/>
    </source>
</evidence>
<dbReference type="RefSeq" id="WP_006546736.1">
    <property type="nucleotide sequence ID" value="NZ_DS999543.1"/>
</dbReference>
<evidence type="ECO:0000256" key="5">
    <source>
        <dbReference type="ARBA" id="ARBA00022691"/>
    </source>
</evidence>
<comment type="similarity">
    <text evidence="7">Belongs to the class I-like SAM-binding methyltransferase superfamily. TrmB family.</text>
</comment>
<comment type="caution">
    <text evidence="9">The sequence shown here is derived from an EMBL/GenBank/DDBJ whole genome shotgun (WGS) entry which is preliminary data.</text>
</comment>
<keyword evidence="10" id="KW-1185">Reference proteome</keyword>
<dbReference type="UniPathway" id="UPA00989"/>
<evidence type="ECO:0000256" key="7">
    <source>
        <dbReference type="HAMAP-Rule" id="MF_01057"/>
    </source>
</evidence>
<accession>C0W086</accession>
<dbReference type="Pfam" id="PF02390">
    <property type="entry name" value="Methyltransf_4"/>
    <property type="match status" value="1"/>
</dbReference>
<feature type="binding site" evidence="7">
    <location>
        <position position="71"/>
    </location>
    <ligand>
        <name>S-adenosyl-L-methionine</name>
        <dbReference type="ChEBI" id="CHEBI:59789"/>
    </ligand>
</feature>
<keyword evidence="5 7" id="KW-0949">S-adenosyl-L-methionine</keyword>
<sequence>MENEKTPFIARVKSFTRRGRELNPGIQRTWDQYADQYVIDVPRAEGYTTVADGFRLDLEATFGRIAPLVVEIGPGNGEQIVAYAKEHPEMNFLAFEVYRQGIGKTIARAVAAGVTNIRLVEADAAQALPIMLADGVATEVWVFFPDPWRKSKHHKRRLVNPKFAEEVARLLKDGGTWRLATDWQNYAWQMRDVVEGCAFFKNPHLGERPDPEEEDATRGGYAPRFEGRVKTHFENRGDRQGRDSYDIVGVRLPRV</sequence>
<dbReference type="PANTHER" id="PTHR23417">
    <property type="entry name" value="3-DEOXY-D-MANNO-OCTULOSONIC-ACID TRANSFERASE/TRNA GUANINE-N 7 - -METHYLTRANSFERASE"/>
    <property type="match status" value="1"/>
</dbReference>
<dbReference type="NCBIfam" id="TIGR00091">
    <property type="entry name" value="tRNA (guanosine(46)-N7)-methyltransferase TrmB"/>
    <property type="match status" value="1"/>
</dbReference>
<dbReference type="InterPro" id="IPR003358">
    <property type="entry name" value="tRNA_(Gua-N-7)_MeTrfase_Trmb"/>
</dbReference>
<dbReference type="PROSITE" id="PS51625">
    <property type="entry name" value="SAM_MT_TRMB"/>
    <property type="match status" value="1"/>
</dbReference>
<comment type="catalytic activity">
    <reaction evidence="1 7">
        <text>guanosine(46) in tRNA + S-adenosyl-L-methionine = N(7)-methylguanosine(46) in tRNA + S-adenosyl-L-homocysteine</text>
        <dbReference type="Rhea" id="RHEA:42708"/>
        <dbReference type="Rhea" id="RHEA-COMP:10188"/>
        <dbReference type="Rhea" id="RHEA-COMP:10189"/>
        <dbReference type="ChEBI" id="CHEBI:57856"/>
        <dbReference type="ChEBI" id="CHEBI:59789"/>
        <dbReference type="ChEBI" id="CHEBI:74269"/>
        <dbReference type="ChEBI" id="CHEBI:74480"/>
        <dbReference type="EC" id="2.1.1.33"/>
    </reaction>
</comment>
<feature type="region of interest" description="Disordered" evidence="8">
    <location>
        <begin position="204"/>
        <end position="244"/>
    </location>
</feature>
<dbReference type="GO" id="GO:0008176">
    <property type="term" value="F:tRNA (guanine(46)-N7)-methyltransferase activity"/>
    <property type="evidence" value="ECO:0007669"/>
    <property type="project" value="UniProtKB-UniRule"/>
</dbReference>
<dbReference type="PANTHER" id="PTHR23417:SF14">
    <property type="entry name" value="PENTACOTRIPEPTIDE-REPEAT REGION OF PRORP DOMAIN-CONTAINING PROTEIN"/>
    <property type="match status" value="1"/>
</dbReference>
<keyword evidence="4 7" id="KW-0808">Transferase</keyword>
<dbReference type="Gene3D" id="3.40.50.150">
    <property type="entry name" value="Vaccinia Virus protein VP39"/>
    <property type="match status" value="1"/>
</dbReference>
<proteinExistence type="inferred from homology"/>
<protein>
    <recommendedName>
        <fullName evidence="7">tRNA (guanine-N(7)-)-methyltransferase</fullName>
        <ecNumber evidence="7">2.1.1.33</ecNumber>
    </recommendedName>
    <alternativeName>
        <fullName evidence="7">tRNA (guanine(46)-N(7))-methyltransferase</fullName>
    </alternativeName>
    <alternativeName>
        <fullName evidence="7">tRNA(m7G46)-methyltransferase</fullName>
    </alternativeName>
</protein>
<dbReference type="InterPro" id="IPR055361">
    <property type="entry name" value="tRNA_methyltr_TrmB_bact"/>
</dbReference>
<dbReference type="AlphaFoldDB" id="C0W086"/>
<evidence type="ECO:0000313" key="9">
    <source>
        <dbReference type="EMBL" id="EEH63945.1"/>
    </source>
</evidence>
<reference evidence="9 10" key="1">
    <citation type="submission" date="2009-01" db="EMBL/GenBank/DDBJ databases">
        <authorList>
            <person name="Qin X."/>
            <person name="Bachman B."/>
            <person name="Battles P."/>
            <person name="Bell A."/>
            <person name="Bess C."/>
            <person name="Bickham C."/>
            <person name="Chaboub L."/>
            <person name="Chen D."/>
            <person name="Coyle M."/>
            <person name="Deiros D.R."/>
            <person name="Dinh H."/>
            <person name="Forbes L."/>
            <person name="Fowler G."/>
            <person name="Francisco L."/>
            <person name="Fu Q."/>
            <person name="Gubbala S."/>
            <person name="Hale W."/>
            <person name="Han Y."/>
            <person name="Hemphill L."/>
            <person name="Highlander S.K."/>
            <person name="Hirani K."/>
            <person name="Hogues M."/>
            <person name="Jackson L."/>
            <person name="Jakkamsetti A."/>
            <person name="Javaid M."/>
            <person name="Jiang H."/>
            <person name="Korchina V."/>
            <person name="Kovar C."/>
            <person name="Lara F."/>
            <person name="Lee S."/>
            <person name="Mata R."/>
            <person name="Mathew T."/>
            <person name="Moen C."/>
            <person name="Morales K."/>
            <person name="Munidasa M."/>
            <person name="Nazareth L."/>
            <person name="Ngo R."/>
            <person name="Nguyen L."/>
            <person name="Okwuonu G."/>
            <person name="Ongeri F."/>
            <person name="Patil S."/>
            <person name="Petrosino J."/>
            <person name="Pham C."/>
            <person name="Pham P."/>
            <person name="Pu L.-L."/>
            <person name="Puazo M."/>
            <person name="Raj R."/>
            <person name="Reid J."/>
            <person name="Rouhana J."/>
            <person name="Saada N."/>
            <person name="Shang Y."/>
            <person name="Simmons D."/>
            <person name="Thornton R."/>
            <person name="Warren J."/>
            <person name="Weissenberger G."/>
            <person name="Zhang J."/>
            <person name="Zhang L."/>
            <person name="Zhou C."/>
            <person name="Zhu D."/>
            <person name="Muzny D."/>
            <person name="Worley K."/>
            <person name="Gibbs R."/>
        </authorList>
    </citation>
    <scope>NUCLEOTIDE SEQUENCE [LARGE SCALE GENOMIC DNA]</scope>
    <source>
        <strain evidence="9 10">DSM 15436</strain>
    </source>
</reference>
<feature type="binding site" evidence="7">
    <location>
        <position position="123"/>
    </location>
    <ligand>
        <name>S-adenosyl-L-methionine</name>
        <dbReference type="ChEBI" id="CHEBI:59789"/>
    </ligand>
</feature>
<evidence type="ECO:0000256" key="4">
    <source>
        <dbReference type="ARBA" id="ARBA00022679"/>
    </source>
</evidence>
<evidence type="ECO:0000256" key="6">
    <source>
        <dbReference type="ARBA" id="ARBA00022694"/>
    </source>
</evidence>
<comment type="caution">
    <text evidence="7">Lacks conserved residue(s) required for the propagation of feature annotation.</text>
</comment>
<dbReference type="GO" id="GO:0043527">
    <property type="term" value="C:tRNA methyltransferase complex"/>
    <property type="evidence" value="ECO:0007669"/>
    <property type="project" value="TreeGrafter"/>
</dbReference>
<keyword evidence="3 7" id="KW-0489">Methyltransferase</keyword>
<dbReference type="EC" id="2.1.1.33" evidence="7"/>
<feature type="compositionally biased region" description="Basic and acidic residues" evidence="8">
    <location>
        <begin position="225"/>
        <end position="244"/>
    </location>
</feature>
<dbReference type="eggNOG" id="COG0220">
    <property type="taxonomic scope" value="Bacteria"/>
</dbReference>
<gene>
    <name evidence="7 9" type="primary">trmB</name>
    <name evidence="9" type="ORF">HMPREF0044_0964</name>
</gene>
<feature type="binding site" evidence="7">
    <location>
        <position position="150"/>
    </location>
    <ligand>
        <name>substrate</name>
    </ligand>
</feature>
<dbReference type="InterPro" id="IPR029063">
    <property type="entry name" value="SAM-dependent_MTases_sf"/>
</dbReference>
<name>C0W086_9ACTO</name>
<keyword evidence="6 7" id="KW-0819">tRNA processing</keyword>
<dbReference type="Proteomes" id="UP000010301">
    <property type="component" value="Unassembled WGS sequence"/>
</dbReference>
<evidence type="ECO:0000256" key="2">
    <source>
        <dbReference type="ARBA" id="ARBA00003015"/>
    </source>
</evidence>
<organism evidence="9 10">
    <name type="scientific">Gleimia coleocanis DSM 15436</name>
    <dbReference type="NCBI Taxonomy" id="525245"/>
    <lineage>
        <taxon>Bacteria</taxon>
        <taxon>Bacillati</taxon>
        <taxon>Actinomycetota</taxon>
        <taxon>Actinomycetes</taxon>
        <taxon>Actinomycetales</taxon>
        <taxon>Actinomycetaceae</taxon>
        <taxon>Gleimia</taxon>
    </lineage>
</organism>
<dbReference type="HOGENOM" id="CLU_050910_0_0_11"/>